<dbReference type="Proteomes" id="UP001596388">
    <property type="component" value="Unassembled WGS sequence"/>
</dbReference>
<feature type="compositionally biased region" description="Polar residues" evidence="1">
    <location>
        <begin position="38"/>
        <end position="50"/>
    </location>
</feature>
<comment type="caution">
    <text evidence="3">The sequence shown here is derived from an EMBL/GenBank/DDBJ whole genome shotgun (WGS) entry which is preliminary data.</text>
</comment>
<keyword evidence="4" id="KW-1185">Reference proteome</keyword>
<evidence type="ECO:0000313" key="3">
    <source>
        <dbReference type="EMBL" id="MFC7096043.1"/>
    </source>
</evidence>
<gene>
    <name evidence="3" type="ORF">ACFQKD_01900</name>
</gene>
<evidence type="ECO:0000259" key="2">
    <source>
        <dbReference type="Pfam" id="PF25227"/>
    </source>
</evidence>
<feature type="region of interest" description="Disordered" evidence="1">
    <location>
        <begin position="19"/>
        <end position="119"/>
    </location>
</feature>
<dbReference type="AlphaFoldDB" id="A0ABD5WW20"/>
<dbReference type="GeneID" id="79270073"/>
<organism evidence="3 4">
    <name type="scientific">Halobaculum marinum</name>
    <dbReference type="NCBI Taxonomy" id="3031996"/>
    <lineage>
        <taxon>Archaea</taxon>
        <taxon>Methanobacteriati</taxon>
        <taxon>Methanobacteriota</taxon>
        <taxon>Stenosarchaea group</taxon>
        <taxon>Halobacteria</taxon>
        <taxon>Halobacteriales</taxon>
        <taxon>Haloferacaceae</taxon>
        <taxon>Halobaculum</taxon>
    </lineage>
</organism>
<accession>A0ABD5WW20</accession>
<dbReference type="InterPro" id="IPR057167">
    <property type="entry name" value="DUF7845"/>
</dbReference>
<name>A0ABD5WW20_9EURY</name>
<reference evidence="3 4" key="1">
    <citation type="journal article" date="2019" name="Int. J. Syst. Evol. Microbiol.">
        <title>The Global Catalogue of Microorganisms (GCM) 10K type strain sequencing project: providing services to taxonomists for standard genome sequencing and annotation.</title>
        <authorList>
            <consortium name="The Broad Institute Genomics Platform"/>
            <consortium name="The Broad Institute Genome Sequencing Center for Infectious Disease"/>
            <person name="Wu L."/>
            <person name="Ma J."/>
        </authorList>
    </citation>
    <scope>NUCLEOTIDE SEQUENCE [LARGE SCALE GENOMIC DNA]</scope>
    <source>
        <strain evidence="3 4">DT55</strain>
    </source>
</reference>
<evidence type="ECO:0000256" key="1">
    <source>
        <dbReference type="SAM" id="MobiDB-lite"/>
    </source>
</evidence>
<sequence>MTEGVDERLKELRKLEGAEIVEHGEDSIESSVDSDESNTLLGTEGASNAPNVVDADTRLSANEHAAARGPDPHPASLSKASSGERTPSHRQHSADVGADRGVDNSFGEINADPGISVADVPQPIPEGEPVPTVDPHIHELNAKLLFTSENYGAFGDEDISDLDDDAVIKRHNESALAPYWAIVSQWEPDDVMRDRYGTFEALGYEWEFVPRDAEKAGVTYWQGKIAARGQSFDAFNEYQIGVRTTDEIGARSASFQFRPALPAATHCDSGELIGGMPRDMPYGVRVQIGSSNLTPDETTELLRSVADVIGVNSDYFGEDRIHQWSRAFGLGQYVRLDREEAQKKLVGRGSALDRLARFASTMEGSSGEYEWDNEEVMGHRNALLLDSHAWSKLIPQDQFAKLLKYYHPKNPRSESTTADEDPLRDPKFEIQFSPTYNEEDSVPWQSDAVYDFRDLIEEAENALMNVLNWANVTTRADERTFTEDEYWTPTESVTDYVELVRDPMPRIEKIENAAALKQFADGASSLGERHVLQAVADGGSAMHWTDVREAAGQSKSTIYRAVKQFDDILKIQNGSIGFEDGIIRDRVDQLLGSFNDAMDWVRGEAGHLADKAARFAQATSALGRWARRHLAHIEETHDGLLVDLTGTPLLERELEEILRSGFNAAYDDGSHAARTFVEDTVFRWYSKEQERVRESKNIVLEEAGRVKICGNKRASFGVSRGSAPR</sequence>
<proteinExistence type="predicted"/>
<evidence type="ECO:0000313" key="4">
    <source>
        <dbReference type="Proteomes" id="UP001596388"/>
    </source>
</evidence>
<dbReference type="RefSeq" id="WP_276236474.1">
    <property type="nucleotide sequence ID" value="NZ_CP119989.1"/>
</dbReference>
<dbReference type="EMBL" id="JBHTAG010000002">
    <property type="protein sequence ID" value="MFC7096043.1"/>
    <property type="molecule type" value="Genomic_DNA"/>
</dbReference>
<feature type="domain" description="DUF7845" evidence="2">
    <location>
        <begin position="133"/>
        <end position="489"/>
    </location>
</feature>
<protein>
    <recommendedName>
        <fullName evidence="2">DUF7845 domain-containing protein</fullName>
    </recommendedName>
</protein>
<dbReference type="Pfam" id="PF25227">
    <property type="entry name" value="DUF7845"/>
    <property type="match status" value="1"/>
</dbReference>